<dbReference type="GO" id="GO:0016614">
    <property type="term" value="F:oxidoreductase activity, acting on CH-OH group of donors"/>
    <property type="evidence" value="ECO:0007669"/>
    <property type="project" value="InterPro"/>
</dbReference>
<evidence type="ECO:0000256" key="5">
    <source>
        <dbReference type="PIRSR" id="PIRSR000137-2"/>
    </source>
</evidence>
<dbReference type="GO" id="GO:0050660">
    <property type="term" value="F:flavin adenine dinucleotide binding"/>
    <property type="evidence" value="ECO:0007669"/>
    <property type="project" value="InterPro"/>
</dbReference>
<evidence type="ECO:0000256" key="3">
    <source>
        <dbReference type="ARBA" id="ARBA00022630"/>
    </source>
</evidence>
<evidence type="ECO:0000313" key="7">
    <source>
        <dbReference type="EMBL" id="PCG76483.1"/>
    </source>
</evidence>
<gene>
    <name evidence="7" type="ORF">B5V51_9386</name>
</gene>
<evidence type="ECO:0000256" key="4">
    <source>
        <dbReference type="ARBA" id="ARBA00022827"/>
    </source>
</evidence>
<dbReference type="Pfam" id="PF05199">
    <property type="entry name" value="GMC_oxred_C"/>
    <property type="match status" value="1"/>
</dbReference>
<dbReference type="Pfam" id="PF00732">
    <property type="entry name" value="GMC_oxred_N"/>
    <property type="match status" value="1"/>
</dbReference>
<evidence type="ECO:0000259" key="6">
    <source>
        <dbReference type="PROSITE" id="PS00624"/>
    </source>
</evidence>
<evidence type="ECO:0000256" key="1">
    <source>
        <dbReference type="ARBA" id="ARBA00001974"/>
    </source>
</evidence>
<dbReference type="AlphaFoldDB" id="A0A2A4JYC1"/>
<proteinExistence type="inferred from homology"/>
<organism evidence="7">
    <name type="scientific">Heliothis virescens</name>
    <name type="common">Tobacco budworm moth</name>
    <dbReference type="NCBI Taxonomy" id="7102"/>
    <lineage>
        <taxon>Eukaryota</taxon>
        <taxon>Metazoa</taxon>
        <taxon>Ecdysozoa</taxon>
        <taxon>Arthropoda</taxon>
        <taxon>Hexapoda</taxon>
        <taxon>Insecta</taxon>
        <taxon>Pterygota</taxon>
        <taxon>Neoptera</taxon>
        <taxon>Endopterygota</taxon>
        <taxon>Lepidoptera</taxon>
        <taxon>Glossata</taxon>
        <taxon>Ditrysia</taxon>
        <taxon>Noctuoidea</taxon>
        <taxon>Noctuidae</taxon>
        <taxon>Heliothinae</taxon>
        <taxon>Heliothis</taxon>
    </lineage>
</organism>
<dbReference type="Gene3D" id="3.50.50.60">
    <property type="entry name" value="FAD/NAD(P)-binding domain"/>
    <property type="match status" value="1"/>
</dbReference>
<feature type="binding site" evidence="5">
    <location>
        <position position="265"/>
    </location>
    <ligand>
        <name>FAD</name>
        <dbReference type="ChEBI" id="CHEBI:57692"/>
    </ligand>
</feature>
<protein>
    <recommendedName>
        <fullName evidence="6">Glucose-methanol-choline oxidoreductase N-terminal domain-containing protein</fullName>
    </recommendedName>
</protein>
<dbReference type="InterPro" id="IPR000172">
    <property type="entry name" value="GMC_OxRdtase_N"/>
</dbReference>
<name>A0A2A4JYC1_HELVI</name>
<dbReference type="STRING" id="7102.A0A2A4JYC1"/>
<reference evidence="7" key="1">
    <citation type="submission" date="2017-09" db="EMBL/GenBank/DDBJ databases">
        <title>Contemporary evolution of a Lepidopteran species, Heliothis virescens, in response to modern agricultural practices.</title>
        <authorList>
            <person name="Fritz M.L."/>
            <person name="Deyonke A.M."/>
            <person name="Papanicolaou A."/>
            <person name="Micinski S."/>
            <person name="Westbrook J."/>
            <person name="Gould F."/>
        </authorList>
    </citation>
    <scope>NUCLEOTIDE SEQUENCE [LARGE SCALE GENOMIC DNA]</scope>
    <source>
        <strain evidence="7">HvINT-</strain>
        <tissue evidence="7">Whole body</tissue>
    </source>
</reference>
<dbReference type="Gene3D" id="3.30.560.10">
    <property type="entry name" value="Glucose Oxidase, domain 3"/>
    <property type="match status" value="1"/>
</dbReference>
<dbReference type="SUPFAM" id="SSF51905">
    <property type="entry name" value="FAD/NAD(P)-binding domain"/>
    <property type="match status" value="1"/>
</dbReference>
<dbReference type="PANTHER" id="PTHR11552:SF147">
    <property type="entry name" value="CHOLINE DEHYDROGENASE, MITOCHONDRIAL"/>
    <property type="match status" value="1"/>
</dbReference>
<evidence type="ECO:0000256" key="2">
    <source>
        <dbReference type="ARBA" id="ARBA00010790"/>
    </source>
</evidence>
<dbReference type="InterPro" id="IPR036188">
    <property type="entry name" value="FAD/NAD-bd_sf"/>
</dbReference>
<feature type="domain" description="Glucose-methanol-choline oxidoreductase N-terminal" evidence="6">
    <location>
        <begin position="300"/>
        <end position="314"/>
    </location>
</feature>
<comment type="cofactor">
    <cofactor evidence="1 5">
        <name>FAD</name>
        <dbReference type="ChEBI" id="CHEBI:57692"/>
    </cofactor>
</comment>
<dbReference type="EMBL" id="NWSH01000427">
    <property type="protein sequence ID" value="PCG76483.1"/>
    <property type="molecule type" value="Genomic_DNA"/>
</dbReference>
<dbReference type="PROSITE" id="PS00624">
    <property type="entry name" value="GMC_OXRED_2"/>
    <property type="match status" value="1"/>
</dbReference>
<comment type="caution">
    <text evidence="7">The sequence shown here is derived from an EMBL/GenBank/DDBJ whole genome shotgun (WGS) entry which is preliminary data.</text>
</comment>
<keyword evidence="4 5" id="KW-0274">FAD</keyword>
<dbReference type="SUPFAM" id="SSF54373">
    <property type="entry name" value="FAD-linked reductases, C-terminal domain"/>
    <property type="match status" value="1"/>
</dbReference>
<comment type="similarity">
    <text evidence="2">Belongs to the GMC oxidoreductase family.</text>
</comment>
<dbReference type="InterPro" id="IPR012132">
    <property type="entry name" value="GMC_OxRdtase"/>
</dbReference>
<dbReference type="InterPro" id="IPR007867">
    <property type="entry name" value="GMC_OxRtase_C"/>
</dbReference>
<accession>A0A2A4JYC1</accession>
<keyword evidence="3" id="KW-0285">Flavoprotein</keyword>
<dbReference type="PIRSF" id="PIRSF000137">
    <property type="entry name" value="Alcohol_oxidase"/>
    <property type="match status" value="1"/>
</dbReference>
<dbReference type="PANTHER" id="PTHR11552">
    <property type="entry name" value="GLUCOSE-METHANOL-CHOLINE GMC OXIDOREDUCTASE"/>
    <property type="match status" value="1"/>
</dbReference>
<sequence>MDVLTLQLRTRLIKAGLQIILLMNLTSYLWPRETALEEIARTSYDFIIVGGGTAGSILANRLTEDGNYQVLLIEAGGDPPLESIYPGTFNYLPNSQYDWNFTTINDGYTAQEHKNKVLELTSGRMLGGSSSLGLHFYNRGNPKDYDTWAHILKDETWNYKNLLPYFKRSESLEDEAILDSHNAIYHGTKGNVGLTKQHNKISHKYLKAFKEAGHNILMDTNGFHTMGYFEPILMIKNGYRQSMAYAYLSPAKNRENLQVLKETEVIKINFEGKKAVGITAVKNDELITIKAKREIIITAGAIKSPHLLMLSGIGPKDHIESHGIPLKANLPVGKNYQDHVSVILAHKLNMKSKFSSADDPHNFPWPIVAGNIALNKVQSYPDYQTINYVIPSDSDAILTLCSTVYSFNDDLCQSLYNLTKDSETLLTKIILSHPKSRGHVLLKNNDYKVSPIIISGFFNHFEDMDNMIEYIQDFIQVSKTKMFEHYNGELVHPNLAECRNIPVDRSAYWKSYILAMMGSNHDFSSTCAMGSVVDGRLKVYGIEGLRVVDASVIPIITSGNTQTAVIAIAEKGADMILEDSRKQY</sequence>